<dbReference type="OrthoDB" id="2406827at2759"/>
<evidence type="ECO:0000313" key="4">
    <source>
        <dbReference type="Proteomes" id="UP000707451"/>
    </source>
</evidence>
<proteinExistence type="predicted"/>
<evidence type="ECO:0000256" key="1">
    <source>
        <dbReference type="SAM" id="Coils"/>
    </source>
</evidence>
<evidence type="ECO:0000313" key="3">
    <source>
        <dbReference type="EMBL" id="KAG9062242.1"/>
    </source>
</evidence>
<organism evidence="3 4">
    <name type="scientific">Linnemannia hyalina</name>
    <dbReference type="NCBI Taxonomy" id="64524"/>
    <lineage>
        <taxon>Eukaryota</taxon>
        <taxon>Fungi</taxon>
        <taxon>Fungi incertae sedis</taxon>
        <taxon>Mucoromycota</taxon>
        <taxon>Mortierellomycotina</taxon>
        <taxon>Mortierellomycetes</taxon>
        <taxon>Mortierellales</taxon>
        <taxon>Mortierellaceae</taxon>
        <taxon>Linnemannia</taxon>
    </lineage>
</organism>
<feature type="compositionally biased region" description="Basic and acidic residues" evidence="2">
    <location>
        <begin position="230"/>
        <end position="257"/>
    </location>
</feature>
<reference evidence="3" key="1">
    <citation type="submission" date="2021-06" db="EMBL/GenBank/DDBJ databases">
        <title>Genome Sequence of Mortierella hyaline Strain SCG-10, a Cold-Adapted, Nitrate-Reducing Fungus Isolated from Soil in Minnesota, USA.</title>
        <authorList>
            <person name="Aldossari N."/>
        </authorList>
    </citation>
    <scope>NUCLEOTIDE SEQUENCE</scope>
    <source>
        <strain evidence="3">SCG-10</strain>
    </source>
</reference>
<evidence type="ECO:0000256" key="2">
    <source>
        <dbReference type="SAM" id="MobiDB-lite"/>
    </source>
</evidence>
<dbReference type="Proteomes" id="UP000707451">
    <property type="component" value="Unassembled WGS sequence"/>
</dbReference>
<keyword evidence="1" id="KW-0175">Coiled coil</keyword>
<keyword evidence="4" id="KW-1185">Reference proteome</keyword>
<accession>A0A9P7XKH2</accession>
<protein>
    <submittedName>
        <fullName evidence="3">Uncharacterized protein</fullName>
    </submittedName>
</protein>
<comment type="caution">
    <text evidence="3">The sequence shown here is derived from an EMBL/GenBank/DDBJ whole genome shotgun (WGS) entry which is preliminary data.</text>
</comment>
<feature type="region of interest" description="Disordered" evidence="2">
    <location>
        <begin position="230"/>
        <end position="315"/>
    </location>
</feature>
<feature type="compositionally biased region" description="Basic and acidic residues" evidence="2">
    <location>
        <begin position="265"/>
        <end position="276"/>
    </location>
</feature>
<name>A0A9P7XKH2_9FUNG</name>
<dbReference type="EMBL" id="JAHRHY010000020">
    <property type="protein sequence ID" value="KAG9062242.1"/>
    <property type="molecule type" value="Genomic_DNA"/>
</dbReference>
<dbReference type="AlphaFoldDB" id="A0A9P7XKH2"/>
<sequence length="315" mass="35693">MSHAPNPTAPDVDIDIYTTLRLMQEQMQQQQLLLQQQQARIQQLEAESVEQDGKVVCKPRATTLKLYEELLNIYPAIGEPKFFDSELPKNHDVFDWNDYHYTEGMDYKPPPVLQHSEVSLTDAAKRHERDLATIQVYLAHTTRFYDTLAHEIIKNKESDSAHGKRTLGFLNTVRISASHDASRISRMRENLYLDELGIKHGNDKEESLFTLESLAAKKAAADLVRKTYKKYEPPKDKTKKPDNKSIKDKSATDDTPKDQQSGKSQPKDKSGYRSDNGKSGYKSDGGKYGSKPRYKSGGSQGRKQPDQGNDGEESD</sequence>
<feature type="coiled-coil region" evidence="1">
    <location>
        <begin position="20"/>
        <end position="54"/>
    </location>
</feature>
<gene>
    <name evidence="3" type="ORF">KI688_006574</name>
</gene>